<organism evidence="7 8">
    <name type="scientific">Cucurbita moschata</name>
    <name type="common">Winter crookneck squash</name>
    <name type="synonym">Cucurbita pepo var. moschata</name>
    <dbReference type="NCBI Taxonomy" id="3662"/>
    <lineage>
        <taxon>Eukaryota</taxon>
        <taxon>Viridiplantae</taxon>
        <taxon>Streptophyta</taxon>
        <taxon>Embryophyta</taxon>
        <taxon>Tracheophyta</taxon>
        <taxon>Spermatophyta</taxon>
        <taxon>Magnoliopsida</taxon>
        <taxon>eudicotyledons</taxon>
        <taxon>Gunneridae</taxon>
        <taxon>Pentapetalae</taxon>
        <taxon>rosids</taxon>
        <taxon>fabids</taxon>
        <taxon>Cucurbitales</taxon>
        <taxon>Cucurbitaceae</taxon>
        <taxon>Cucurbiteae</taxon>
        <taxon>Cucurbita</taxon>
    </lineage>
</organism>
<dbReference type="GeneID" id="111429941"/>
<dbReference type="SMART" id="SM00365">
    <property type="entry name" value="LRR_SD22"/>
    <property type="match status" value="3"/>
</dbReference>
<protein>
    <submittedName>
        <fullName evidence="8">Plant intracellular Ras-group-related LRR protein 9-like</fullName>
    </submittedName>
</protein>
<dbReference type="PANTHER" id="PTHR45752">
    <property type="entry name" value="LEUCINE-RICH REPEAT-CONTAINING"/>
    <property type="match status" value="1"/>
</dbReference>
<dbReference type="PROSITE" id="PS51450">
    <property type="entry name" value="LRR"/>
    <property type="match status" value="3"/>
</dbReference>
<keyword evidence="7" id="KW-1185">Reference proteome</keyword>
<reference evidence="8" key="1">
    <citation type="submission" date="2025-08" db="UniProtKB">
        <authorList>
            <consortium name="RefSeq"/>
        </authorList>
    </citation>
    <scope>IDENTIFICATION</scope>
    <source>
        <tissue evidence="8">Young leaves</tissue>
    </source>
</reference>
<evidence type="ECO:0000256" key="3">
    <source>
        <dbReference type="ARBA" id="ARBA00023054"/>
    </source>
</evidence>
<dbReference type="PRINTS" id="PR00019">
    <property type="entry name" value="LEURICHRPT"/>
</dbReference>
<dbReference type="Gene3D" id="3.80.10.10">
    <property type="entry name" value="Ribonuclease Inhibitor"/>
    <property type="match status" value="2"/>
</dbReference>
<dbReference type="SUPFAM" id="SSF52058">
    <property type="entry name" value="L domain-like"/>
    <property type="match status" value="1"/>
</dbReference>
<feature type="region of interest" description="Disordered" evidence="6">
    <location>
        <begin position="26"/>
        <end position="64"/>
    </location>
</feature>
<keyword evidence="3 5" id="KW-0175">Coiled coil</keyword>
<dbReference type="SMART" id="SM00369">
    <property type="entry name" value="LRR_TYP"/>
    <property type="match status" value="9"/>
</dbReference>
<evidence type="ECO:0000256" key="2">
    <source>
        <dbReference type="ARBA" id="ARBA00022737"/>
    </source>
</evidence>
<evidence type="ECO:0000313" key="8">
    <source>
        <dbReference type="RefSeq" id="XP_022921795.1"/>
    </source>
</evidence>
<dbReference type="KEGG" id="cmos:111429941"/>
<dbReference type="FunFam" id="3.80.10.10:FF:000610">
    <property type="entry name" value="Plant intracellular Ras-group-related LRR protein 9"/>
    <property type="match status" value="1"/>
</dbReference>
<dbReference type="RefSeq" id="XP_022921795.1">
    <property type="nucleotide sequence ID" value="XM_023066027.1"/>
</dbReference>
<proteinExistence type="inferred from homology"/>
<dbReference type="FunFam" id="3.80.10.10:FF:000746">
    <property type="entry name" value="Plant intracellular Ras-group-related LRR protein 2"/>
    <property type="match status" value="1"/>
</dbReference>
<dbReference type="InterPro" id="IPR032675">
    <property type="entry name" value="LRR_dom_sf"/>
</dbReference>
<sequence>MAMDPNPKSFPILSYVMARIPSLSPRPPAVEFDIEQPASPPSRHAAKNPSDPSSSSSQIVDDMPHLSDPKVLASMTSAISDVAQTRSILKTLGERPDHEAIDTAKAKLADVEANLSAKLQEIVLSPRPADVEMLEWRALLAERENECRQAADKEKQLYNAIVQLDEMHEAYAKMLKEAEQRLVKIYESAERGLQEEKLDPVSEETNEEVARILQEANEKEIDRINLSSRRLQFLPEEFGRIRGLVVLDISSNQLQNIPDSISGLENLEELNASSNLLESLPDTIGLLQKLKLLNVSGNTLQALPDSICHCRSLVELDVSFNALTYLPTNIGHELVNLEKLSIQLNKIRSLPSSFCDMISLRYLDAHFNELHGLPQAIGKLTQLEYLNLASNFTDLTELPHTFGDLSSLRELDLSNNQIHALPDTFGHLENLEKLNLEQNPLVIPPMEVVNSGLDAVRTFMSKRWLEILEEEDRKRTLEMDEQVQTGWLTRSTTWLKSYISGVSETVSGIVGSPNSPKDPYLEQQL</sequence>
<gene>
    <name evidence="8" type="primary">LOC111429941</name>
</gene>
<dbReference type="InterPro" id="IPR003591">
    <property type="entry name" value="Leu-rich_rpt_typical-subtyp"/>
</dbReference>
<dbReference type="Proteomes" id="UP000504609">
    <property type="component" value="Unplaced"/>
</dbReference>
<evidence type="ECO:0000256" key="1">
    <source>
        <dbReference type="ARBA" id="ARBA00022614"/>
    </source>
</evidence>
<feature type="coiled-coil region" evidence="5">
    <location>
        <begin position="161"/>
        <end position="222"/>
    </location>
</feature>
<evidence type="ECO:0000256" key="4">
    <source>
        <dbReference type="ARBA" id="ARBA00023786"/>
    </source>
</evidence>
<comment type="similarity">
    <text evidence="4">Belongs to the SHOC2 family.</text>
</comment>
<keyword evidence="2" id="KW-0677">Repeat</keyword>
<dbReference type="SMR" id="A0A6J1E6T8"/>
<dbReference type="InterPro" id="IPR001611">
    <property type="entry name" value="Leu-rich_rpt"/>
</dbReference>
<dbReference type="SMART" id="SM00364">
    <property type="entry name" value="LRR_BAC"/>
    <property type="match status" value="8"/>
</dbReference>
<dbReference type="Pfam" id="PF13855">
    <property type="entry name" value="LRR_8"/>
    <property type="match status" value="3"/>
</dbReference>
<evidence type="ECO:0000313" key="7">
    <source>
        <dbReference type="Proteomes" id="UP000504609"/>
    </source>
</evidence>
<name>A0A6J1E6T8_CUCMO</name>
<dbReference type="AlphaFoldDB" id="A0A6J1E6T8"/>
<keyword evidence="1" id="KW-0433">Leucine-rich repeat</keyword>
<accession>A0A6J1E6T8</accession>
<dbReference type="GO" id="GO:0055046">
    <property type="term" value="P:microgametogenesis"/>
    <property type="evidence" value="ECO:0007669"/>
    <property type="project" value="UniProtKB-ARBA"/>
</dbReference>
<dbReference type="InterPro" id="IPR050715">
    <property type="entry name" value="LRR-SigEffector_domain"/>
</dbReference>
<dbReference type="PANTHER" id="PTHR45752:SF195">
    <property type="entry name" value="LEUCINE-RICH REPEAT (LRR) FAMILY PROTEIN-RELATED"/>
    <property type="match status" value="1"/>
</dbReference>
<evidence type="ECO:0000256" key="5">
    <source>
        <dbReference type="SAM" id="Coils"/>
    </source>
</evidence>
<evidence type="ECO:0000256" key="6">
    <source>
        <dbReference type="SAM" id="MobiDB-lite"/>
    </source>
</evidence>